<gene>
    <name evidence="3" type="ORF">MU0050_001001</name>
</gene>
<dbReference type="Pfam" id="PF11259">
    <property type="entry name" value="DUF3060"/>
    <property type="match status" value="1"/>
</dbReference>
<accession>A0ABM9MAD0</accession>
<sequence length="205" mass="21057">MSSQDDPEARIQDLERSLADSAHASESGTLPYGEQYPPPTAPWPYDAPVPPRPQRPGLLAAFIIAAVVGLGVAIYLAIGQTSTTSGRPTFSGGGGGFATTTTAPTPAQPPSSPTVAPGETLTVMGIDGDETLHCDNNVVSISGIDNAVTITGHCAEVSVSGVRNVVRVDSSDLIGVSGIENRVTYRFGAPELNRSGIDNTLEQGG</sequence>
<feature type="compositionally biased region" description="Basic and acidic residues" evidence="1">
    <location>
        <begin position="7"/>
        <end position="18"/>
    </location>
</feature>
<dbReference type="EMBL" id="OY726395">
    <property type="protein sequence ID" value="CAJ1580354.1"/>
    <property type="molecule type" value="Genomic_DNA"/>
</dbReference>
<keyword evidence="2" id="KW-0472">Membrane</keyword>
<proteinExistence type="predicted"/>
<protein>
    <submittedName>
        <fullName evidence="3">DUF3060 domain-containing protein</fullName>
    </submittedName>
</protein>
<feature type="compositionally biased region" description="Pro residues" evidence="1">
    <location>
        <begin position="36"/>
        <end position="49"/>
    </location>
</feature>
<keyword evidence="2" id="KW-1133">Transmembrane helix</keyword>
<name>A0ABM9MAD0_9MYCO</name>
<keyword evidence="2" id="KW-0812">Transmembrane</keyword>
<dbReference type="Proteomes" id="UP001190466">
    <property type="component" value="Chromosome"/>
</dbReference>
<organism evidence="3 4">
    <name type="scientific">[Mycobacterium] wendilense</name>
    <dbReference type="NCBI Taxonomy" id="3064284"/>
    <lineage>
        <taxon>Bacteria</taxon>
        <taxon>Bacillati</taxon>
        <taxon>Actinomycetota</taxon>
        <taxon>Actinomycetes</taxon>
        <taxon>Mycobacteriales</taxon>
        <taxon>Mycobacteriaceae</taxon>
        <taxon>Mycolicibacter</taxon>
    </lineage>
</organism>
<evidence type="ECO:0000256" key="2">
    <source>
        <dbReference type="SAM" id="Phobius"/>
    </source>
</evidence>
<dbReference type="InterPro" id="IPR021417">
    <property type="entry name" value="DUF3060"/>
</dbReference>
<reference evidence="3 4" key="1">
    <citation type="submission" date="2023-08" db="EMBL/GenBank/DDBJ databases">
        <authorList>
            <person name="Folkvardsen B D."/>
            <person name="Norman A."/>
        </authorList>
    </citation>
    <scope>NUCLEOTIDE SEQUENCE [LARGE SCALE GENOMIC DNA]</scope>
    <source>
        <strain evidence="3 4">Mu0050</strain>
    </source>
</reference>
<evidence type="ECO:0000313" key="4">
    <source>
        <dbReference type="Proteomes" id="UP001190466"/>
    </source>
</evidence>
<evidence type="ECO:0000313" key="3">
    <source>
        <dbReference type="EMBL" id="CAJ1580354.1"/>
    </source>
</evidence>
<evidence type="ECO:0000256" key="1">
    <source>
        <dbReference type="SAM" id="MobiDB-lite"/>
    </source>
</evidence>
<feature type="region of interest" description="Disordered" evidence="1">
    <location>
        <begin position="85"/>
        <end position="118"/>
    </location>
</feature>
<feature type="region of interest" description="Disordered" evidence="1">
    <location>
        <begin position="1"/>
        <end position="49"/>
    </location>
</feature>
<dbReference type="RefSeq" id="WP_316514785.1">
    <property type="nucleotide sequence ID" value="NZ_OY726395.1"/>
</dbReference>
<feature type="transmembrane region" description="Helical" evidence="2">
    <location>
        <begin position="58"/>
        <end position="78"/>
    </location>
</feature>
<keyword evidence="4" id="KW-1185">Reference proteome</keyword>